<dbReference type="InterPro" id="IPR055310">
    <property type="entry name" value="CEP112"/>
</dbReference>
<dbReference type="PANTHER" id="PTHR18871">
    <property type="entry name" value="CENTROSOMAL PROTEIN OF 112 KDA"/>
    <property type="match status" value="1"/>
</dbReference>
<organism evidence="3 4">
    <name type="scientific">Coccomyxa viridis</name>
    <dbReference type="NCBI Taxonomy" id="1274662"/>
    <lineage>
        <taxon>Eukaryota</taxon>
        <taxon>Viridiplantae</taxon>
        <taxon>Chlorophyta</taxon>
        <taxon>core chlorophytes</taxon>
        <taxon>Trebouxiophyceae</taxon>
        <taxon>Trebouxiophyceae incertae sedis</taxon>
        <taxon>Coccomyxaceae</taxon>
        <taxon>Coccomyxa</taxon>
    </lineage>
</organism>
<feature type="region of interest" description="Disordered" evidence="1">
    <location>
        <begin position="279"/>
        <end position="306"/>
    </location>
</feature>
<dbReference type="InterPro" id="IPR027831">
    <property type="entry name" value="DUF4485"/>
</dbReference>
<feature type="region of interest" description="Disordered" evidence="1">
    <location>
        <begin position="116"/>
        <end position="136"/>
    </location>
</feature>
<dbReference type="Proteomes" id="UP001314263">
    <property type="component" value="Unassembled WGS sequence"/>
</dbReference>
<gene>
    <name evidence="3" type="ORF">CVIRNUC_006555</name>
</gene>
<accession>A0AAV1I919</accession>
<dbReference type="PANTHER" id="PTHR18871:SF2">
    <property type="entry name" value="CENTROSOMAL PROTEIN OF 112 KDA"/>
    <property type="match status" value="1"/>
</dbReference>
<dbReference type="Pfam" id="PF14846">
    <property type="entry name" value="DUF4485"/>
    <property type="match status" value="1"/>
</dbReference>
<evidence type="ECO:0000256" key="1">
    <source>
        <dbReference type="SAM" id="MobiDB-lite"/>
    </source>
</evidence>
<feature type="domain" description="DUF4485" evidence="2">
    <location>
        <begin position="23"/>
        <end position="102"/>
    </location>
</feature>
<feature type="compositionally biased region" description="Polar residues" evidence="1">
    <location>
        <begin position="234"/>
        <end position="243"/>
    </location>
</feature>
<evidence type="ECO:0000259" key="2">
    <source>
        <dbReference type="Pfam" id="PF14846"/>
    </source>
</evidence>
<comment type="caution">
    <text evidence="3">The sequence shown here is derived from an EMBL/GenBank/DDBJ whole genome shotgun (WGS) entry which is preliminary data.</text>
</comment>
<protein>
    <recommendedName>
        <fullName evidence="2">DUF4485 domain-containing protein</fullName>
    </recommendedName>
</protein>
<reference evidence="3 4" key="1">
    <citation type="submission" date="2023-10" db="EMBL/GenBank/DDBJ databases">
        <authorList>
            <person name="Maclean D."/>
            <person name="Macfadyen A."/>
        </authorList>
    </citation>
    <scope>NUCLEOTIDE SEQUENCE [LARGE SCALE GENOMIC DNA]</scope>
</reference>
<name>A0AAV1I919_9CHLO</name>
<dbReference type="AlphaFoldDB" id="A0AAV1I919"/>
<feature type="region of interest" description="Disordered" evidence="1">
    <location>
        <begin position="220"/>
        <end position="252"/>
    </location>
</feature>
<evidence type="ECO:0000313" key="3">
    <source>
        <dbReference type="EMBL" id="CAK0783356.1"/>
    </source>
</evidence>
<sequence length="365" mass="40837">MRQNVVPSEENPAYSDIRAASALDGAFTKLVFEINCHMDLLRRDARVRVKMWLEKLRQETANRVWKRNRNMHARLLLSQLRAGQLSHPFTALPGPGPVPILGRWALAPYCTLSKGSPRSGEHGMRRQQASCPDGIGMGVSSRPHRGLGSPGIEEYHGRHAGQESACGLCSPGRQQRDGITDPLTRIELEAALGACREKALELELRLKNAEERMHMQAIAQRQEEQRRLRAAAQHQTMHTSSTAAERRDRHRPDEDTLKIEFDDFEQATQQLRQRLGASTGQSPLWHAHPNTSNSPRENKAGASPSAEQRIIKAAPDRYQVLVSRPQAQFEASHFRRAVCIQNMSSGVKYINTTNSGNLSAPNHEP</sequence>
<evidence type="ECO:0000313" key="4">
    <source>
        <dbReference type="Proteomes" id="UP001314263"/>
    </source>
</evidence>
<proteinExistence type="predicted"/>
<keyword evidence="4" id="KW-1185">Reference proteome</keyword>
<dbReference type="EMBL" id="CAUYUE010000008">
    <property type="protein sequence ID" value="CAK0783356.1"/>
    <property type="molecule type" value="Genomic_DNA"/>
</dbReference>